<name>A0ABQ3L6Z6_9ALTE</name>
<proteinExistence type="predicted"/>
<dbReference type="EMBL" id="BNAO01000010">
    <property type="protein sequence ID" value="GHG76360.1"/>
    <property type="molecule type" value="Genomic_DNA"/>
</dbReference>
<dbReference type="Proteomes" id="UP000659697">
    <property type="component" value="Unassembled WGS sequence"/>
</dbReference>
<keyword evidence="3" id="KW-1185">Reference proteome</keyword>
<sequence length="85" mass="9561">MQKLTENLVSLALQPRWDDTVSKMAAEIQQALTENEQALLKEKIICFVISPAPEEPKQPEQPEPEEPEKQDPKEDLPPKSVKLAG</sequence>
<feature type="compositionally biased region" description="Basic and acidic residues" evidence="1">
    <location>
        <begin position="67"/>
        <end position="77"/>
    </location>
</feature>
<accession>A0ABQ3L6Z6</accession>
<organism evidence="2 3">
    <name type="scientific">Alishewanella longhuensis</name>
    <dbReference type="NCBI Taxonomy" id="1091037"/>
    <lineage>
        <taxon>Bacteria</taxon>
        <taxon>Pseudomonadati</taxon>
        <taxon>Pseudomonadota</taxon>
        <taxon>Gammaproteobacteria</taxon>
        <taxon>Alteromonadales</taxon>
        <taxon>Alteromonadaceae</taxon>
        <taxon>Alishewanella</taxon>
    </lineage>
</organism>
<reference evidence="3" key="1">
    <citation type="journal article" date="2019" name="Int. J. Syst. Evol. Microbiol.">
        <title>The Global Catalogue of Microorganisms (GCM) 10K type strain sequencing project: providing services to taxonomists for standard genome sequencing and annotation.</title>
        <authorList>
            <consortium name="The Broad Institute Genomics Platform"/>
            <consortium name="The Broad Institute Genome Sequencing Center for Infectious Disease"/>
            <person name="Wu L."/>
            <person name="Ma J."/>
        </authorList>
    </citation>
    <scope>NUCLEOTIDE SEQUENCE [LARGE SCALE GENOMIC DNA]</scope>
    <source>
        <strain evidence="3">CGMCC 1.7003</strain>
    </source>
</reference>
<comment type="caution">
    <text evidence="2">The sequence shown here is derived from an EMBL/GenBank/DDBJ whole genome shotgun (WGS) entry which is preliminary data.</text>
</comment>
<dbReference type="RefSeq" id="WP_189433977.1">
    <property type="nucleotide sequence ID" value="NZ_BNAO01000010.1"/>
</dbReference>
<feature type="region of interest" description="Disordered" evidence="1">
    <location>
        <begin position="50"/>
        <end position="85"/>
    </location>
</feature>
<evidence type="ECO:0000256" key="1">
    <source>
        <dbReference type="SAM" id="MobiDB-lite"/>
    </source>
</evidence>
<evidence type="ECO:0000313" key="3">
    <source>
        <dbReference type="Proteomes" id="UP000659697"/>
    </source>
</evidence>
<evidence type="ECO:0000313" key="2">
    <source>
        <dbReference type="EMBL" id="GHG76360.1"/>
    </source>
</evidence>
<protein>
    <submittedName>
        <fullName evidence="2">Uncharacterized protein</fullName>
    </submittedName>
</protein>
<gene>
    <name evidence="2" type="ORF">GCM10010919_31160</name>
</gene>